<keyword evidence="3" id="KW-1185">Reference proteome</keyword>
<dbReference type="EMBL" id="JABEBT010000005">
    <property type="protein sequence ID" value="KAF7639373.1"/>
    <property type="molecule type" value="Genomic_DNA"/>
</dbReference>
<evidence type="ECO:0000313" key="3">
    <source>
        <dbReference type="Proteomes" id="UP000605970"/>
    </source>
</evidence>
<gene>
    <name evidence="2" type="ORF">Mgra_00001041</name>
</gene>
<name>A0A8T0A2Z4_9BILA</name>
<organism evidence="2 3">
    <name type="scientific">Meloidogyne graminicola</name>
    <dbReference type="NCBI Taxonomy" id="189291"/>
    <lineage>
        <taxon>Eukaryota</taxon>
        <taxon>Metazoa</taxon>
        <taxon>Ecdysozoa</taxon>
        <taxon>Nematoda</taxon>
        <taxon>Chromadorea</taxon>
        <taxon>Rhabditida</taxon>
        <taxon>Tylenchina</taxon>
        <taxon>Tylenchomorpha</taxon>
        <taxon>Tylenchoidea</taxon>
        <taxon>Meloidogynidae</taxon>
        <taxon>Meloidogyninae</taxon>
        <taxon>Meloidogyne</taxon>
    </lineage>
</organism>
<accession>A0A8T0A2Z4</accession>
<evidence type="ECO:0000256" key="1">
    <source>
        <dbReference type="SAM" id="Phobius"/>
    </source>
</evidence>
<evidence type="ECO:0000313" key="2">
    <source>
        <dbReference type="EMBL" id="KAF7639373.1"/>
    </source>
</evidence>
<proteinExistence type="predicted"/>
<feature type="transmembrane region" description="Helical" evidence="1">
    <location>
        <begin position="29"/>
        <end position="54"/>
    </location>
</feature>
<keyword evidence="1" id="KW-0812">Transmembrane</keyword>
<protein>
    <submittedName>
        <fullName evidence="2">Uncharacterized protein</fullName>
    </submittedName>
</protein>
<sequence>MSSLFIFNFFFFFKKHYFIVREEKILSFYILYIFFFTIFQIISLNCNFWSATFFTRLLIKIKLQNEDNYFNFIHCGWLNTCLLEGLCLSIKVNPTDEVKPISLNELDTSGSKINPRFRRSCKGNGYGCTWGNQCCSDYIRINSVLLI</sequence>
<keyword evidence="1" id="KW-1133">Transmembrane helix</keyword>
<comment type="caution">
    <text evidence="2">The sequence shown here is derived from an EMBL/GenBank/DDBJ whole genome shotgun (WGS) entry which is preliminary data.</text>
</comment>
<dbReference type="Proteomes" id="UP000605970">
    <property type="component" value="Unassembled WGS sequence"/>
</dbReference>
<reference evidence="2" key="1">
    <citation type="journal article" date="2020" name="Ecol. Evol.">
        <title>Genome structure and content of the rice root-knot nematode (Meloidogyne graminicola).</title>
        <authorList>
            <person name="Phan N.T."/>
            <person name="Danchin E.G.J."/>
            <person name="Klopp C."/>
            <person name="Perfus-Barbeoch L."/>
            <person name="Kozlowski D.K."/>
            <person name="Koutsovoulos G.D."/>
            <person name="Lopez-Roques C."/>
            <person name="Bouchez O."/>
            <person name="Zahm M."/>
            <person name="Besnard G."/>
            <person name="Bellafiore S."/>
        </authorList>
    </citation>
    <scope>NUCLEOTIDE SEQUENCE</scope>
    <source>
        <strain evidence="2">VN-18</strain>
    </source>
</reference>
<dbReference type="AlphaFoldDB" id="A0A8T0A2Z4"/>
<keyword evidence="1" id="KW-0472">Membrane</keyword>